<dbReference type="HOGENOM" id="CLU_1813589_0_0_5"/>
<gene>
    <name evidence="3" type="ORF">MicloDRAFT_00069330</name>
</gene>
<name>I4YKC2_9HYPH</name>
<proteinExistence type="predicted"/>
<dbReference type="PATRIC" id="fig|864069.3.peg.7410"/>
<protein>
    <recommendedName>
        <fullName evidence="2">DUF6894 domain-containing protein</fullName>
    </recommendedName>
</protein>
<dbReference type="AlphaFoldDB" id="I4YKC2"/>
<evidence type="ECO:0000313" key="3">
    <source>
        <dbReference type="EMBL" id="EIM24414.1"/>
    </source>
</evidence>
<organism evidence="3 4">
    <name type="scientific">Microvirga lotononidis</name>
    <dbReference type="NCBI Taxonomy" id="864069"/>
    <lineage>
        <taxon>Bacteria</taxon>
        <taxon>Pseudomonadati</taxon>
        <taxon>Pseudomonadota</taxon>
        <taxon>Alphaproteobacteria</taxon>
        <taxon>Hyphomicrobiales</taxon>
        <taxon>Methylobacteriaceae</taxon>
        <taxon>Microvirga</taxon>
    </lineage>
</organism>
<dbReference type="RefSeq" id="WP_009764876.1">
    <property type="nucleotide sequence ID" value="NZ_CP141050.1"/>
</dbReference>
<reference evidence="3 4" key="1">
    <citation type="submission" date="2012-02" db="EMBL/GenBank/DDBJ databases">
        <title>Improved High-Quality Draft sequence of Microvirga sp. WSM3557.</title>
        <authorList>
            <consortium name="US DOE Joint Genome Institute"/>
            <person name="Lucas S."/>
            <person name="Han J."/>
            <person name="Lapidus A."/>
            <person name="Cheng J.-F."/>
            <person name="Goodwin L."/>
            <person name="Pitluck S."/>
            <person name="Peters L."/>
            <person name="Zhang X."/>
            <person name="Detter J.C."/>
            <person name="Han C."/>
            <person name="Tapia R."/>
            <person name="Land M."/>
            <person name="Hauser L."/>
            <person name="Kyrpides N."/>
            <person name="Ivanova N."/>
            <person name="Pagani I."/>
            <person name="Brau L."/>
            <person name="Yates R."/>
            <person name="O'Hara G."/>
            <person name="Rui T."/>
            <person name="Howieson J."/>
            <person name="Reeve W."/>
            <person name="Woyke T."/>
        </authorList>
    </citation>
    <scope>NUCLEOTIDE SEQUENCE [LARGE SCALE GENOMIC DNA]</scope>
    <source>
        <strain evidence="3 4">WSM3557</strain>
    </source>
</reference>
<evidence type="ECO:0000256" key="1">
    <source>
        <dbReference type="SAM" id="MobiDB-lite"/>
    </source>
</evidence>
<accession>I4YKC2</accession>
<dbReference type="EMBL" id="JH660648">
    <property type="protein sequence ID" value="EIM24414.1"/>
    <property type="molecule type" value="Genomic_DNA"/>
</dbReference>
<dbReference type="Pfam" id="PF21834">
    <property type="entry name" value="DUF6894"/>
    <property type="match status" value="1"/>
</dbReference>
<evidence type="ECO:0000313" key="4">
    <source>
        <dbReference type="Proteomes" id="UP000003947"/>
    </source>
</evidence>
<feature type="domain" description="DUF6894" evidence="2">
    <location>
        <begin position="66"/>
        <end position="129"/>
    </location>
</feature>
<feature type="region of interest" description="Disordered" evidence="1">
    <location>
        <begin position="25"/>
        <end position="50"/>
    </location>
</feature>
<dbReference type="InterPro" id="IPR054189">
    <property type="entry name" value="DUF6894"/>
</dbReference>
<sequence length="142" mass="15783">MDGSWQVAMDAKLAFIQGVYNPVRVSSDPPGNTSKSEEAPSIEKPQGQISRTSYGRSLRAACMPNYYFNVVLNGHASPDHHGRAFQDDHEARSQAHHITMLIADNVREYCSSFIAVSEEDGRVAFKVPICRPRTGKDDIWTS</sequence>
<dbReference type="OrthoDB" id="7998486at2"/>
<evidence type="ECO:0000259" key="2">
    <source>
        <dbReference type="Pfam" id="PF21834"/>
    </source>
</evidence>
<dbReference type="Proteomes" id="UP000003947">
    <property type="component" value="Unassembled WGS sequence"/>
</dbReference>
<keyword evidence="4" id="KW-1185">Reference proteome</keyword>